<sequence>MPDTPEVERLQARLAELEAAFEAARVSSSGTRAPGGPPTGVPAGPPASGSTRRFARRTASVILLTLACLMAPLSIASVWVSTVLSDTDRYVATVAPLAEDPAVRDALAEAATTTVTDALEQAGRGVPEAITGPINRRIEALTREQVDALLASPRFPELWAQLNRDGHRQVVGLLEGNQDGTLSAPGGAITVNVAPIVAAAKADLESRGFGLARIIPVVDRSFVLVHSGAIARGQHVFRLLDTLGGWSPVVTLVVAAAGVVLARDRRRAGLLVGLGVAASMLAFGIALTLLRGWFVGTTPAEAVSPVVAGAYFDALAGFLWTWLGVVGALGLVVASGCWLVGPSAGRLAAITRRPEGDAPRS</sequence>
<dbReference type="Proteomes" id="UP000199086">
    <property type="component" value="Unassembled WGS sequence"/>
</dbReference>
<feature type="compositionally biased region" description="Low complexity" evidence="1">
    <location>
        <begin position="25"/>
        <end position="34"/>
    </location>
</feature>
<gene>
    <name evidence="3" type="ORF">GA0111570_103318</name>
</gene>
<organism evidence="3 4">
    <name type="scientific">Raineyella antarctica</name>
    <dbReference type="NCBI Taxonomy" id="1577474"/>
    <lineage>
        <taxon>Bacteria</taxon>
        <taxon>Bacillati</taxon>
        <taxon>Actinomycetota</taxon>
        <taxon>Actinomycetes</taxon>
        <taxon>Propionibacteriales</taxon>
        <taxon>Propionibacteriaceae</taxon>
        <taxon>Raineyella</taxon>
    </lineage>
</organism>
<feature type="region of interest" description="Disordered" evidence="1">
    <location>
        <begin position="25"/>
        <end position="51"/>
    </location>
</feature>
<accession>A0A1G6GI63</accession>
<evidence type="ECO:0000256" key="1">
    <source>
        <dbReference type="SAM" id="MobiDB-lite"/>
    </source>
</evidence>
<reference evidence="3 4" key="1">
    <citation type="submission" date="2016-06" db="EMBL/GenBank/DDBJ databases">
        <authorList>
            <person name="Olsen C.W."/>
            <person name="Carey S."/>
            <person name="Hinshaw L."/>
            <person name="Karasin A.I."/>
        </authorList>
    </citation>
    <scope>NUCLEOTIDE SEQUENCE [LARGE SCALE GENOMIC DNA]</scope>
    <source>
        <strain evidence="3 4">LZ-22</strain>
    </source>
</reference>
<feature type="transmembrane region" description="Helical" evidence="2">
    <location>
        <begin position="269"/>
        <end position="294"/>
    </location>
</feature>
<keyword evidence="2" id="KW-1133">Transmembrane helix</keyword>
<name>A0A1G6GI63_9ACTN</name>
<keyword evidence="2" id="KW-0472">Membrane</keyword>
<dbReference type="EMBL" id="FMYF01000003">
    <property type="protein sequence ID" value="SDB81640.1"/>
    <property type="molecule type" value="Genomic_DNA"/>
</dbReference>
<keyword evidence="2" id="KW-0812">Transmembrane</keyword>
<evidence type="ECO:0008006" key="5">
    <source>
        <dbReference type="Google" id="ProtNLM"/>
    </source>
</evidence>
<keyword evidence="4" id="KW-1185">Reference proteome</keyword>
<feature type="transmembrane region" description="Helical" evidence="2">
    <location>
        <begin position="314"/>
        <end position="340"/>
    </location>
</feature>
<dbReference type="AlphaFoldDB" id="A0A1G6GI63"/>
<feature type="transmembrane region" description="Helical" evidence="2">
    <location>
        <begin position="243"/>
        <end position="262"/>
    </location>
</feature>
<proteinExistence type="predicted"/>
<dbReference type="STRING" id="1577474.GA0111570_103318"/>
<protein>
    <recommendedName>
        <fullName evidence="5">Integral membrane protein</fullName>
    </recommendedName>
</protein>
<feature type="compositionally biased region" description="Pro residues" evidence="1">
    <location>
        <begin position="35"/>
        <end position="45"/>
    </location>
</feature>
<feature type="transmembrane region" description="Helical" evidence="2">
    <location>
        <begin position="61"/>
        <end position="80"/>
    </location>
</feature>
<evidence type="ECO:0000313" key="3">
    <source>
        <dbReference type="EMBL" id="SDB81640.1"/>
    </source>
</evidence>
<evidence type="ECO:0000313" key="4">
    <source>
        <dbReference type="Proteomes" id="UP000199086"/>
    </source>
</evidence>
<evidence type="ECO:0000256" key="2">
    <source>
        <dbReference type="SAM" id="Phobius"/>
    </source>
</evidence>